<evidence type="ECO:0000256" key="2">
    <source>
        <dbReference type="SAM" id="Phobius"/>
    </source>
</evidence>
<sequence>MQNQGKWLPFVASVGLGAAAYYNMTRNQNFGGTMQQMIPLVTGLSGGKQKQKDQTNTQTQQLQ</sequence>
<feature type="region of interest" description="Disordered" evidence="1">
    <location>
        <begin position="44"/>
        <end position="63"/>
    </location>
</feature>
<keyword evidence="2" id="KW-0812">Transmembrane</keyword>
<feature type="transmembrane region" description="Helical" evidence="2">
    <location>
        <begin position="6"/>
        <end position="24"/>
    </location>
</feature>
<comment type="caution">
    <text evidence="3">The sequence shown here is derived from an EMBL/GenBank/DDBJ whole genome shotgun (WGS) entry which is preliminary data.</text>
</comment>
<protein>
    <recommendedName>
        <fullName evidence="5">Transmembrane protein</fullName>
    </recommendedName>
</protein>
<evidence type="ECO:0000256" key="1">
    <source>
        <dbReference type="SAM" id="MobiDB-lite"/>
    </source>
</evidence>
<name>A0A5R9F997_9BACL</name>
<evidence type="ECO:0000313" key="4">
    <source>
        <dbReference type="Proteomes" id="UP000308230"/>
    </source>
</evidence>
<organism evidence="3 4">
    <name type="scientific">Exobacillus caeni</name>
    <dbReference type="NCBI Taxonomy" id="2574798"/>
    <lineage>
        <taxon>Bacteria</taxon>
        <taxon>Bacillati</taxon>
        <taxon>Bacillota</taxon>
        <taxon>Bacilli</taxon>
        <taxon>Bacillales</taxon>
        <taxon>Guptibacillaceae</taxon>
        <taxon>Exobacillus</taxon>
    </lineage>
</organism>
<evidence type="ECO:0000313" key="3">
    <source>
        <dbReference type="EMBL" id="TLS37413.1"/>
    </source>
</evidence>
<dbReference type="OrthoDB" id="2991071at2"/>
<reference evidence="3 4" key="1">
    <citation type="submission" date="2019-04" db="EMBL/GenBank/DDBJ databases">
        <title>Bacillus caeni sp. nov., a bacterium isolated from mangrove sediment.</title>
        <authorList>
            <person name="Huang H."/>
            <person name="Mo K."/>
            <person name="Hu Y."/>
        </authorList>
    </citation>
    <scope>NUCLEOTIDE SEQUENCE [LARGE SCALE GENOMIC DNA]</scope>
    <source>
        <strain evidence="3 4">HB172195</strain>
    </source>
</reference>
<keyword evidence="2" id="KW-1133">Transmembrane helix</keyword>
<keyword evidence="4" id="KW-1185">Reference proteome</keyword>
<dbReference type="AlphaFoldDB" id="A0A5R9F997"/>
<dbReference type="Proteomes" id="UP000308230">
    <property type="component" value="Unassembled WGS sequence"/>
</dbReference>
<accession>A0A5R9F997</accession>
<gene>
    <name evidence="3" type="ORF">FCL54_09690</name>
</gene>
<evidence type="ECO:0008006" key="5">
    <source>
        <dbReference type="Google" id="ProtNLM"/>
    </source>
</evidence>
<proteinExistence type="predicted"/>
<dbReference type="EMBL" id="SWLG01000006">
    <property type="protein sequence ID" value="TLS37413.1"/>
    <property type="molecule type" value="Genomic_DNA"/>
</dbReference>
<feature type="compositionally biased region" description="Low complexity" evidence="1">
    <location>
        <begin position="54"/>
        <end position="63"/>
    </location>
</feature>
<keyword evidence="2" id="KW-0472">Membrane</keyword>